<dbReference type="EMBL" id="DUZY01000005">
    <property type="protein sequence ID" value="DAD39868.1"/>
    <property type="molecule type" value="Genomic_DNA"/>
</dbReference>
<comment type="similarity">
    <text evidence="1">Belongs to the isochorismatase family.</text>
</comment>
<keyword evidence="2" id="KW-0378">Hydrolase</keyword>
<organism evidence="4 5">
    <name type="scientific">Nelumbo nucifera</name>
    <name type="common">Sacred lotus</name>
    <dbReference type="NCBI Taxonomy" id="4432"/>
    <lineage>
        <taxon>Eukaryota</taxon>
        <taxon>Viridiplantae</taxon>
        <taxon>Streptophyta</taxon>
        <taxon>Embryophyta</taxon>
        <taxon>Tracheophyta</taxon>
        <taxon>Spermatophyta</taxon>
        <taxon>Magnoliopsida</taxon>
        <taxon>Proteales</taxon>
        <taxon>Nelumbonaceae</taxon>
        <taxon>Nelumbo</taxon>
    </lineage>
</organism>
<dbReference type="PANTHER" id="PTHR43540">
    <property type="entry name" value="PEROXYUREIDOACRYLATE/UREIDOACRYLATE AMIDOHYDROLASE-RELATED"/>
    <property type="match status" value="1"/>
</dbReference>
<keyword evidence="5" id="KW-1185">Reference proteome</keyword>
<dbReference type="InterPro" id="IPR050272">
    <property type="entry name" value="Isochorismatase-like_hydrls"/>
</dbReference>
<sequence>MGECHRQTTTCWGSGGTTIQSSTVEAELMHELGWKGGTKVVEKNTYSAYQGMRLEEYLVDRGIKEVIITGVMTNLCCETAAKEAFVRGFMVLFSTEATTTLTKELSEGNR</sequence>
<dbReference type="CDD" id="cd00431">
    <property type="entry name" value="cysteine_hydrolases"/>
    <property type="match status" value="1"/>
</dbReference>
<dbReference type="AlphaFoldDB" id="A0A822ZE45"/>
<dbReference type="GO" id="GO:0016787">
    <property type="term" value="F:hydrolase activity"/>
    <property type="evidence" value="ECO:0007669"/>
    <property type="project" value="UniProtKB-KW"/>
</dbReference>
<dbReference type="Proteomes" id="UP000607653">
    <property type="component" value="Unassembled WGS sequence"/>
</dbReference>
<dbReference type="PANTHER" id="PTHR43540:SF6">
    <property type="entry name" value="ISOCHORISMATASE-LIKE DOMAIN-CONTAINING PROTEIN"/>
    <property type="match status" value="1"/>
</dbReference>
<comment type="caution">
    <text evidence="4">The sequence shown here is derived from an EMBL/GenBank/DDBJ whole genome shotgun (WGS) entry which is preliminary data.</text>
</comment>
<evidence type="ECO:0000256" key="1">
    <source>
        <dbReference type="ARBA" id="ARBA00006336"/>
    </source>
</evidence>
<reference evidence="4 5" key="1">
    <citation type="journal article" date="2020" name="Mol. Biol. Evol.">
        <title>Distinct Expression and Methylation Patterns for Genes with Different Fates following a Single Whole-Genome Duplication in Flowering Plants.</title>
        <authorList>
            <person name="Shi T."/>
            <person name="Rahmani R.S."/>
            <person name="Gugger P.F."/>
            <person name="Wang M."/>
            <person name="Li H."/>
            <person name="Zhang Y."/>
            <person name="Li Z."/>
            <person name="Wang Q."/>
            <person name="Van de Peer Y."/>
            <person name="Marchal K."/>
            <person name="Chen J."/>
        </authorList>
    </citation>
    <scope>NUCLEOTIDE SEQUENCE [LARGE SCALE GENOMIC DNA]</scope>
    <source>
        <tissue evidence="4">Leaf</tissue>
    </source>
</reference>
<evidence type="ECO:0000259" key="3">
    <source>
        <dbReference type="Pfam" id="PF00857"/>
    </source>
</evidence>
<dbReference type="Pfam" id="PF00857">
    <property type="entry name" value="Isochorismatase"/>
    <property type="match status" value="1"/>
</dbReference>
<evidence type="ECO:0000313" key="4">
    <source>
        <dbReference type="EMBL" id="DAD39868.1"/>
    </source>
</evidence>
<accession>A0A822ZE45</accession>
<evidence type="ECO:0000313" key="5">
    <source>
        <dbReference type="Proteomes" id="UP000607653"/>
    </source>
</evidence>
<proteinExistence type="inferred from homology"/>
<dbReference type="SUPFAM" id="SSF52499">
    <property type="entry name" value="Isochorismatase-like hydrolases"/>
    <property type="match status" value="1"/>
</dbReference>
<dbReference type="InterPro" id="IPR000868">
    <property type="entry name" value="Isochorismatase-like_dom"/>
</dbReference>
<evidence type="ECO:0000256" key="2">
    <source>
        <dbReference type="ARBA" id="ARBA00022801"/>
    </source>
</evidence>
<name>A0A822ZE45_NELNU</name>
<feature type="domain" description="Isochorismatase-like" evidence="3">
    <location>
        <begin position="18"/>
        <end position="105"/>
    </location>
</feature>
<protein>
    <recommendedName>
        <fullName evidence="3">Isochorismatase-like domain-containing protein</fullName>
    </recommendedName>
</protein>
<gene>
    <name evidence="4" type="ORF">HUJ06_014191</name>
</gene>
<dbReference type="InterPro" id="IPR036380">
    <property type="entry name" value="Isochorismatase-like_sf"/>
</dbReference>
<dbReference type="Gene3D" id="3.40.50.850">
    <property type="entry name" value="Isochorismatase-like"/>
    <property type="match status" value="1"/>
</dbReference>